<reference evidence="4" key="2">
    <citation type="submission" date="2018-06" db="EMBL/GenBank/DDBJ databases">
        <title>Genome sequence of Rhodanobacteraceae bacterium strain Dysh456.</title>
        <authorList>
            <person name="Fukui M."/>
        </authorList>
    </citation>
    <scope>NUCLEOTIDE SEQUENCE [LARGE SCALE GENOMIC DNA]</scope>
    <source>
        <strain evidence="4">Dysh456</strain>
    </source>
</reference>
<dbReference type="Pfam" id="PF03544">
    <property type="entry name" value="TonB_C"/>
    <property type="match status" value="1"/>
</dbReference>
<dbReference type="EMBL" id="AP018560">
    <property type="protein sequence ID" value="BBD81020.1"/>
    <property type="molecule type" value="Genomic_DNA"/>
</dbReference>
<dbReference type="AlphaFoldDB" id="A0A2Z6E7B2"/>
<keyword evidence="1" id="KW-0732">Signal</keyword>
<feature type="signal peptide" evidence="1">
    <location>
        <begin position="1"/>
        <end position="23"/>
    </location>
</feature>
<dbReference type="Proteomes" id="UP000270530">
    <property type="component" value="Chromosome"/>
</dbReference>
<protein>
    <recommendedName>
        <fullName evidence="2">TonB C-terminal domain-containing protein</fullName>
    </recommendedName>
</protein>
<evidence type="ECO:0000256" key="1">
    <source>
        <dbReference type="SAM" id="SignalP"/>
    </source>
</evidence>
<dbReference type="InterPro" id="IPR037682">
    <property type="entry name" value="TonB_C"/>
</dbReference>
<feature type="domain" description="TonB C-terminal" evidence="2">
    <location>
        <begin position="58"/>
        <end position="122"/>
    </location>
</feature>
<reference evidence="4" key="1">
    <citation type="submission" date="2018-04" db="EMBL/GenBank/DDBJ databases">
        <authorList>
            <person name="Watanabe M."/>
            <person name="Kojima H."/>
        </authorList>
    </citation>
    <scope>NUCLEOTIDE SEQUENCE [LARGE SCALE GENOMIC DNA]</scope>
    <source>
        <strain evidence="4">Dysh456</strain>
    </source>
</reference>
<dbReference type="GO" id="GO:0055085">
    <property type="term" value="P:transmembrane transport"/>
    <property type="evidence" value="ECO:0007669"/>
    <property type="project" value="InterPro"/>
</dbReference>
<evidence type="ECO:0000313" key="4">
    <source>
        <dbReference type="Proteomes" id="UP000270530"/>
    </source>
</evidence>
<gene>
    <name evidence="3" type="ORF">ALSL_2395</name>
</gene>
<sequence length="145" mass="15794">MQASRVFRPLLLSALVLAAPAWAQNLRKVDPEHLPQYWVMIKQSVDVDIPNSGVNLDKPGCAAISYTIGTDGVPRDLKIEKVVPPGDLGQVALSAVKNFRYGPTLANRINEPVRTYYVVPFNAPPGPDGQRQVMAPCRLTGYGTP</sequence>
<organism evidence="3 4">
    <name type="scientific">Aerosticca soli</name>
    <dbReference type="NCBI Taxonomy" id="2010829"/>
    <lineage>
        <taxon>Bacteria</taxon>
        <taxon>Pseudomonadati</taxon>
        <taxon>Pseudomonadota</taxon>
        <taxon>Gammaproteobacteria</taxon>
        <taxon>Lysobacterales</taxon>
        <taxon>Rhodanobacteraceae</taxon>
        <taxon>Aerosticca</taxon>
    </lineage>
</organism>
<dbReference type="Gene3D" id="3.30.1150.10">
    <property type="match status" value="1"/>
</dbReference>
<dbReference type="OrthoDB" id="5957272at2"/>
<accession>A0A2Z6E7B2</accession>
<dbReference type="SUPFAM" id="SSF74653">
    <property type="entry name" value="TolA/TonB C-terminal domain"/>
    <property type="match status" value="1"/>
</dbReference>
<proteinExistence type="predicted"/>
<feature type="chain" id="PRO_5016362955" description="TonB C-terminal domain-containing protein" evidence="1">
    <location>
        <begin position="24"/>
        <end position="145"/>
    </location>
</feature>
<evidence type="ECO:0000259" key="2">
    <source>
        <dbReference type="Pfam" id="PF03544"/>
    </source>
</evidence>
<dbReference type="RefSeq" id="WP_126539457.1">
    <property type="nucleotide sequence ID" value="NZ_AP018560.1"/>
</dbReference>
<name>A0A2Z6E7B2_9GAMM</name>
<keyword evidence="4" id="KW-1185">Reference proteome</keyword>
<evidence type="ECO:0000313" key="3">
    <source>
        <dbReference type="EMBL" id="BBD81020.1"/>
    </source>
</evidence>
<dbReference type="KEGG" id="rbd:ALSL_2395"/>